<feature type="transmembrane region" description="Helical" evidence="5">
    <location>
        <begin position="57"/>
        <end position="79"/>
    </location>
</feature>
<feature type="transmembrane region" description="Helical" evidence="5">
    <location>
        <begin position="91"/>
        <end position="117"/>
    </location>
</feature>
<feature type="transmembrane region" description="Helical" evidence="5">
    <location>
        <begin position="21"/>
        <end position="45"/>
    </location>
</feature>
<dbReference type="RefSeq" id="WP_379956002.1">
    <property type="nucleotide sequence ID" value="NZ_JAUYVI010000004.1"/>
</dbReference>
<comment type="subcellular location">
    <subcellularLocation>
        <location evidence="1">Membrane</location>
        <topology evidence="1">Multi-pass membrane protein</topology>
    </subcellularLocation>
</comment>
<feature type="transmembrane region" description="Helical" evidence="5">
    <location>
        <begin position="288"/>
        <end position="306"/>
    </location>
</feature>
<dbReference type="SUPFAM" id="SSF103473">
    <property type="entry name" value="MFS general substrate transporter"/>
    <property type="match status" value="1"/>
</dbReference>
<evidence type="ECO:0000256" key="4">
    <source>
        <dbReference type="ARBA" id="ARBA00023136"/>
    </source>
</evidence>
<keyword evidence="2 5" id="KW-0812">Transmembrane</keyword>
<proteinExistence type="predicted"/>
<sequence length="414" mass="44404">MASTSVWSELRSLTPSQRNAVVASYLGWTLDAFDFFIMVFVLKHIAEDFGTDVKSVALAITLTLAARPVGALFFGLLADRYGRRPVMMVDVLLYSVLEFASGFAPSLTALLVLRFLFGVAMGGEWGVGASLTMETIPPRTRGLISGLLQAGYPSGYLIASIVFGLLFPLIGWRGMFMVGVAPALLVLFIRRNVEESPAFIANHARPDRPSFLAVVQRHFGRLIYVVLLMTAFNFFSHGTQDLYPTFLQVQRGFSTETVSIIAIVYNIGAILGGLCFGVLSEHIGRRRAIVIAALLALPIIPLWAYATAPAILALGAFLMQVAVQGAWGIIPVHLNELSPDEIRGTFPGFAYQLGNLLASVNATVQAGIAESHGNDYALALALVCGVVSIAVALLAGFGREARGIAFGKPEARPG</sequence>
<dbReference type="PROSITE" id="PS50850">
    <property type="entry name" value="MFS"/>
    <property type="match status" value="1"/>
</dbReference>
<reference evidence="8" key="1">
    <citation type="submission" date="2023-08" db="EMBL/GenBank/DDBJ databases">
        <title>Rhodospirillaceae gen. nov., a novel taxon isolated from the Yangtze River Yuezi River estuary sludge.</title>
        <authorList>
            <person name="Ruan L."/>
        </authorList>
    </citation>
    <scope>NUCLEOTIDE SEQUENCE [LARGE SCALE GENOMIC DNA]</scope>
    <source>
        <strain evidence="8">R-7</strain>
    </source>
</reference>
<feature type="transmembrane region" description="Helical" evidence="5">
    <location>
        <begin position="219"/>
        <end position="238"/>
    </location>
</feature>
<dbReference type="InterPro" id="IPR020846">
    <property type="entry name" value="MFS_dom"/>
</dbReference>
<evidence type="ECO:0000256" key="5">
    <source>
        <dbReference type="SAM" id="Phobius"/>
    </source>
</evidence>
<keyword evidence="3 5" id="KW-1133">Transmembrane helix</keyword>
<organism evidence="7 8">
    <name type="scientific">Dongia sedimenti</name>
    <dbReference type="NCBI Taxonomy" id="3064282"/>
    <lineage>
        <taxon>Bacteria</taxon>
        <taxon>Pseudomonadati</taxon>
        <taxon>Pseudomonadota</taxon>
        <taxon>Alphaproteobacteria</taxon>
        <taxon>Rhodospirillales</taxon>
        <taxon>Dongiaceae</taxon>
        <taxon>Dongia</taxon>
    </lineage>
</organism>
<evidence type="ECO:0000256" key="3">
    <source>
        <dbReference type="ARBA" id="ARBA00022989"/>
    </source>
</evidence>
<evidence type="ECO:0000256" key="1">
    <source>
        <dbReference type="ARBA" id="ARBA00004141"/>
    </source>
</evidence>
<dbReference type="Proteomes" id="UP001230156">
    <property type="component" value="Unassembled WGS sequence"/>
</dbReference>
<feature type="domain" description="Major facilitator superfamily (MFS) profile" evidence="6">
    <location>
        <begin position="20"/>
        <end position="402"/>
    </location>
</feature>
<dbReference type="InterPro" id="IPR005829">
    <property type="entry name" value="Sugar_transporter_CS"/>
</dbReference>
<dbReference type="InterPro" id="IPR036259">
    <property type="entry name" value="MFS_trans_sf"/>
</dbReference>
<comment type="caution">
    <text evidence="7">The sequence shown here is derived from an EMBL/GenBank/DDBJ whole genome shotgun (WGS) entry which is preliminary data.</text>
</comment>
<evidence type="ECO:0000313" key="8">
    <source>
        <dbReference type="Proteomes" id="UP001230156"/>
    </source>
</evidence>
<feature type="transmembrane region" description="Helical" evidence="5">
    <location>
        <begin position="156"/>
        <end position="189"/>
    </location>
</feature>
<keyword evidence="8" id="KW-1185">Reference proteome</keyword>
<dbReference type="CDD" id="cd17316">
    <property type="entry name" value="MFS_SV2_like"/>
    <property type="match status" value="1"/>
</dbReference>
<feature type="transmembrane region" description="Helical" evidence="5">
    <location>
        <begin position="258"/>
        <end position="279"/>
    </location>
</feature>
<dbReference type="PROSITE" id="PS00217">
    <property type="entry name" value="SUGAR_TRANSPORT_2"/>
    <property type="match status" value="1"/>
</dbReference>
<name>A0ABU0YLB4_9PROT</name>
<dbReference type="Pfam" id="PF07690">
    <property type="entry name" value="MFS_1"/>
    <property type="match status" value="1"/>
</dbReference>
<accession>A0ABU0YLB4</accession>
<feature type="transmembrane region" description="Helical" evidence="5">
    <location>
        <begin position="376"/>
        <end position="398"/>
    </location>
</feature>
<evidence type="ECO:0000313" key="7">
    <source>
        <dbReference type="EMBL" id="MDQ7248523.1"/>
    </source>
</evidence>
<dbReference type="PANTHER" id="PTHR23508">
    <property type="entry name" value="CARBOXYLIC ACID TRANSPORTER PROTEIN HOMOLOG"/>
    <property type="match status" value="1"/>
</dbReference>
<evidence type="ECO:0000259" key="6">
    <source>
        <dbReference type="PROSITE" id="PS50850"/>
    </source>
</evidence>
<keyword evidence="4 5" id="KW-0472">Membrane</keyword>
<evidence type="ECO:0000256" key="2">
    <source>
        <dbReference type="ARBA" id="ARBA00022692"/>
    </source>
</evidence>
<gene>
    <name evidence="7" type="ORF">Q8A70_12635</name>
</gene>
<dbReference type="PANTHER" id="PTHR23508:SF10">
    <property type="entry name" value="CARBOXYLIC ACID TRANSPORTER PROTEIN HOMOLOG"/>
    <property type="match status" value="1"/>
</dbReference>
<dbReference type="Gene3D" id="1.20.1250.20">
    <property type="entry name" value="MFS general substrate transporter like domains"/>
    <property type="match status" value="2"/>
</dbReference>
<dbReference type="EMBL" id="JAUYVI010000004">
    <property type="protein sequence ID" value="MDQ7248523.1"/>
    <property type="molecule type" value="Genomic_DNA"/>
</dbReference>
<protein>
    <submittedName>
        <fullName evidence="7">MFS transporter</fullName>
    </submittedName>
</protein>
<dbReference type="InterPro" id="IPR011701">
    <property type="entry name" value="MFS"/>
</dbReference>